<keyword evidence="2" id="KW-1185">Reference proteome</keyword>
<sequence>MRSQPRKILLGIFVCGFVGIFALFQWQSRYFEISNHPYFTYDLEQEEPFDEEQTCRIPRIHPFDNSIWRYLAESKPIRCKHRQGFLTYIDELGNLRFNETEREWIGTKRRKLSCFYQVVLRQNGSDDQITFGPKIILPPEGAPISHDFVHVSCVNFAGISVYSNIHAHIRNTSFLKKPKSKAYNVKKKVYYNVVIFGLDSLSRLSFIRLLPRTYNYLQGTMKGFVFRGMNKVGDNTFPNLVAMLTGKQAYGKELNSYDLYDDWPLIWSDFNKDGYVTLYAEDFPKFALFNYLSTGFQRPPTDHYFRPFWLALEGSSLYRFSSNMCFGAEPKHMLQIRYLKDFITKYRDVPHFAFSFLVEISHEYLSQVGAADEDMLRLLQDLYGGGLLNRTVFLFMSDHGHRFDAMRETLVGRIEERLPFFSMFLPETLKQEQPHVLHHLNENLKRLTTPYDVHASLVDILHYSVRQKPLGSVVLGKGRSLFGYIPLNRTCDDVGISEHYCTCEEEVPLAVSTAHVQTAAKSIVTQINNILSNFTDKCAILTLSRVKSAHLLSPNSKLVGYSIAGMAEKIRLVVETDPNKGLFEATLMNKEYSDAYEVVGDISRINKYGNQSECIQHAIIRKYCYCFR</sequence>
<accession>A0ABM1C1M7</accession>
<evidence type="ECO:0000313" key="3">
    <source>
        <dbReference type="RefSeq" id="XP_013792662.1"/>
    </source>
</evidence>
<proteinExistence type="predicted"/>
<organism evidence="2 3">
    <name type="scientific">Limulus polyphemus</name>
    <name type="common">Atlantic horseshoe crab</name>
    <dbReference type="NCBI Taxonomy" id="6850"/>
    <lineage>
        <taxon>Eukaryota</taxon>
        <taxon>Metazoa</taxon>
        <taxon>Ecdysozoa</taxon>
        <taxon>Arthropoda</taxon>
        <taxon>Chelicerata</taxon>
        <taxon>Merostomata</taxon>
        <taxon>Xiphosura</taxon>
        <taxon>Limulidae</taxon>
        <taxon>Limulus</taxon>
    </lineage>
</organism>
<dbReference type="InterPro" id="IPR017850">
    <property type="entry name" value="Alkaline_phosphatase_core_sf"/>
</dbReference>
<dbReference type="CDD" id="cd16021">
    <property type="entry name" value="ALP_like"/>
    <property type="match status" value="1"/>
</dbReference>
<protein>
    <submittedName>
        <fullName evidence="3">Uncharacterized protein LOC106476559</fullName>
    </submittedName>
</protein>
<gene>
    <name evidence="3" type="primary">LOC106476559</name>
</gene>
<dbReference type="Proteomes" id="UP000694941">
    <property type="component" value="Unplaced"/>
</dbReference>
<keyword evidence="1" id="KW-0812">Transmembrane</keyword>
<feature type="transmembrane region" description="Helical" evidence="1">
    <location>
        <begin position="7"/>
        <end position="26"/>
    </location>
</feature>
<dbReference type="Pfam" id="PF02995">
    <property type="entry name" value="DUF229"/>
    <property type="match status" value="1"/>
</dbReference>
<keyword evidence="1" id="KW-0472">Membrane</keyword>
<dbReference type="PANTHER" id="PTHR10974:SF1">
    <property type="entry name" value="FI08016P-RELATED"/>
    <property type="match status" value="1"/>
</dbReference>
<dbReference type="SUPFAM" id="SSF53649">
    <property type="entry name" value="Alkaline phosphatase-like"/>
    <property type="match status" value="1"/>
</dbReference>
<dbReference type="Gene3D" id="3.40.720.10">
    <property type="entry name" value="Alkaline Phosphatase, subunit A"/>
    <property type="match status" value="1"/>
</dbReference>
<evidence type="ECO:0000313" key="2">
    <source>
        <dbReference type="Proteomes" id="UP000694941"/>
    </source>
</evidence>
<dbReference type="GeneID" id="106476559"/>
<dbReference type="InterPro" id="IPR004245">
    <property type="entry name" value="DUF229"/>
</dbReference>
<keyword evidence="1" id="KW-1133">Transmembrane helix</keyword>
<evidence type="ECO:0000256" key="1">
    <source>
        <dbReference type="SAM" id="Phobius"/>
    </source>
</evidence>
<reference evidence="3" key="1">
    <citation type="submission" date="2025-08" db="UniProtKB">
        <authorList>
            <consortium name="RefSeq"/>
        </authorList>
    </citation>
    <scope>IDENTIFICATION</scope>
    <source>
        <tissue evidence="3">Muscle</tissue>
    </source>
</reference>
<dbReference type="PANTHER" id="PTHR10974">
    <property type="entry name" value="FI08016P-RELATED"/>
    <property type="match status" value="1"/>
</dbReference>
<name>A0ABM1C1M7_LIMPO</name>
<dbReference type="RefSeq" id="XP_013792662.1">
    <property type="nucleotide sequence ID" value="XM_013937208.2"/>
</dbReference>